<dbReference type="EMBL" id="ODYU01003449">
    <property type="protein sequence ID" value="SOQ42243.1"/>
    <property type="molecule type" value="Genomic_DNA"/>
</dbReference>
<evidence type="ECO:0000256" key="1">
    <source>
        <dbReference type="SAM" id="MobiDB-lite"/>
    </source>
</evidence>
<name>A0A2H1VN52_SPOFR</name>
<protein>
    <submittedName>
        <fullName evidence="2">SFRICE_007080</fullName>
    </submittedName>
</protein>
<accession>A0A2H1VN52</accession>
<organism evidence="2">
    <name type="scientific">Spodoptera frugiperda</name>
    <name type="common">Fall armyworm</name>
    <dbReference type="NCBI Taxonomy" id="7108"/>
    <lineage>
        <taxon>Eukaryota</taxon>
        <taxon>Metazoa</taxon>
        <taxon>Ecdysozoa</taxon>
        <taxon>Arthropoda</taxon>
        <taxon>Hexapoda</taxon>
        <taxon>Insecta</taxon>
        <taxon>Pterygota</taxon>
        <taxon>Neoptera</taxon>
        <taxon>Endopterygota</taxon>
        <taxon>Lepidoptera</taxon>
        <taxon>Glossata</taxon>
        <taxon>Ditrysia</taxon>
        <taxon>Noctuoidea</taxon>
        <taxon>Noctuidae</taxon>
        <taxon>Amphipyrinae</taxon>
        <taxon>Spodoptera</taxon>
    </lineage>
</organism>
<reference evidence="2" key="1">
    <citation type="submission" date="2016-07" db="EMBL/GenBank/DDBJ databases">
        <authorList>
            <person name="Bretaudeau A."/>
        </authorList>
    </citation>
    <scope>NUCLEOTIDE SEQUENCE</scope>
    <source>
        <strain evidence="2">Rice</strain>
        <tissue evidence="2">Whole body</tissue>
    </source>
</reference>
<evidence type="ECO:0000313" key="2">
    <source>
        <dbReference type="EMBL" id="SOQ42243.1"/>
    </source>
</evidence>
<sequence length="654" mass="72911">MRGLLELTMEELIATQRLIGQTLNRSNRYMVCLHAEMPLVRKDFTQESVDALKTLWRLFDDNNQLLNEAQLKDDRYFTEKYFARCKKYYINVVGVLREFVKSHGDEQYEPEPETQDRKMRNILISHQRERLLLLKTRIAAINIDRIHTLSEMEACQATLLDLWKTIEKNHYVIWSHYRISWPDVIYELAFVLHKNMYETTISLFNYKIDSYMYPSVRVIPHIGIPTWRMFDRTTEPHAFTVKSVAWANFSGLSEVIRTNTISEGERRQLLIRTFLTYQVYEPLTPESSDNEGDADAIVQQFEPSDPEDAVVGSDESVLDSAEEDDEEPGEAAADQVVIKPVQPPVPEEQPEQAVAPAPIDDSEQMPPPAQVPRAAPRKRTGPVQIAVVSQESAPAKRSASGSQAAPIPGVSGVQRIQLLVSNPNSSLVNPPKPESTQTKVVAQMKRLAELNMSESKVMSIPLVMTAPAGVPVPTAAPKVLPPTVGAASMKMAIPMKMVASTNTNVPMFMAVPMTMRMPMKMLVTADVASAMESAALLTLVQPRQRVPANEVIQHDLPMELVLQAPTEESAPPNQPTGQNQDQAAANDKSGPPKRNVFVYPSGSTKSFGLVPMELTLPQSHLSPMINPNIAMSVTENKDPAAPNDPNAEQEYDVD</sequence>
<feature type="region of interest" description="Disordered" evidence="1">
    <location>
        <begin position="567"/>
        <end position="598"/>
    </location>
</feature>
<feature type="region of interest" description="Disordered" evidence="1">
    <location>
        <begin position="619"/>
        <end position="654"/>
    </location>
</feature>
<gene>
    <name evidence="2" type="ORF">SFRICE_007080</name>
</gene>
<feature type="compositionally biased region" description="Acidic residues" evidence="1">
    <location>
        <begin position="316"/>
        <end position="329"/>
    </location>
</feature>
<feature type="region of interest" description="Disordered" evidence="1">
    <location>
        <begin position="389"/>
        <end position="408"/>
    </location>
</feature>
<dbReference type="AlphaFoldDB" id="A0A2H1VN52"/>
<feature type="region of interest" description="Disordered" evidence="1">
    <location>
        <begin position="302"/>
        <end position="382"/>
    </location>
</feature>
<proteinExistence type="predicted"/>